<feature type="domain" description="Cupin type-1" evidence="7">
    <location>
        <begin position="319"/>
        <end position="468"/>
    </location>
</feature>
<organism evidence="8 9">
    <name type="scientific">Tripterygium wilfordii</name>
    <name type="common">Thunder God vine</name>
    <dbReference type="NCBI Taxonomy" id="458696"/>
    <lineage>
        <taxon>Eukaryota</taxon>
        <taxon>Viridiplantae</taxon>
        <taxon>Streptophyta</taxon>
        <taxon>Embryophyta</taxon>
        <taxon>Tracheophyta</taxon>
        <taxon>Spermatophyta</taxon>
        <taxon>Magnoliopsida</taxon>
        <taxon>eudicotyledons</taxon>
        <taxon>Gunneridae</taxon>
        <taxon>Pentapetalae</taxon>
        <taxon>rosids</taxon>
        <taxon>fabids</taxon>
        <taxon>Celastrales</taxon>
        <taxon>Celastraceae</taxon>
        <taxon>Tripterygium</taxon>
    </lineage>
</organism>
<dbReference type="InterPro" id="IPR006045">
    <property type="entry name" value="Cupin_1"/>
</dbReference>
<feature type="region of interest" description="Disordered" evidence="6">
    <location>
        <begin position="204"/>
        <end position="237"/>
    </location>
</feature>
<dbReference type="InterPro" id="IPR011051">
    <property type="entry name" value="RmlC_Cupin_sf"/>
</dbReference>
<evidence type="ECO:0000313" key="8">
    <source>
        <dbReference type="EMBL" id="KAF5736748.1"/>
    </source>
</evidence>
<dbReference type="PROSITE" id="PS00305">
    <property type="entry name" value="11S_SEED_STORAGE"/>
    <property type="match status" value="1"/>
</dbReference>
<dbReference type="Pfam" id="PF00190">
    <property type="entry name" value="Cupin_1"/>
    <property type="match status" value="2"/>
</dbReference>
<evidence type="ECO:0000313" key="9">
    <source>
        <dbReference type="Proteomes" id="UP000593562"/>
    </source>
</evidence>
<comment type="subunit">
    <text evidence="5">Hexamer; each subunit is composed of an acidic and a basic chain derived from a single precursor and linked by a disulfide bond.</text>
</comment>
<comment type="function">
    <text evidence="5">Seed storage protein.</text>
</comment>
<dbReference type="InterPro" id="IPR022379">
    <property type="entry name" value="11S_seedstore_CS"/>
</dbReference>
<evidence type="ECO:0000259" key="7">
    <source>
        <dbReference type="SMART" id="SM00835"/>
    </source>
</evidence>
<dbReference type="Proteomes" id="UP000593562">
    <property type="component" value="Unassembled WGS sequence"/>
</dbReference>
<dbReference type="FunFam" id="2.60.120.10:FF:000073">
    <property type="entry name" value="Glycinin G1"/>
    <property type="match status" value="1"/>
</dbReference>
<dbReference type="SUPFAM" id="SSF51182">
    <property type="entry name" value="RmlC-like cupins"/>
    <property type="match status" value="1"/>
</dbReference>
<dbReference type="CDD" id="cd02243">
    <property type="entry name" value="cupin_11S_legumin_C"/>
    <property type="match status" value="1"/>
</dbReference>
<keyword evidence="4 5" id="KW-1015">Disulfide bond</keyword>
<dbReference type="CDD" id="cd02242">
    <property type="entry name" value="cupin_11S_legumin_N"/>
    <property type="match status" value="1"/>
</dbReference>
<dbReference type="Gene3D" id="2.60.120.10">
    <property type="entry name" value="Jelly Rolls"/>
    <property type="match status" value="2"/>
</dbReference>
<accession>A0A7J7CRX4</accession>
<comment type="caution">
    <text evidence="8">The sequence shown here is derived from an EMBL/GenBank/DDBJ whole genome shotgun (WGS) entry which is preliminary data.</text>
</comment>
<keyword evidence="2 5" id="KW-0758">Storage protein</keyword>
<comment type="similarity">
    <text evidence="1 5">Belongs to the 11S seed storage protein (globulins) family.</text>
</comment>
<dbReference type="InParanoid" id="A0A7J7CRX4"/>
<evidence type="ECO:0000256" key="1">
    <source>
        <dbReference type="ARBA" id="ARBA00007178"/>
    </source>
</evidence>
<keyword evidence="9" id="KW-1185">Reference proteome</keyword>
<evidence type="ECO:0000256" key="6">
    <source>
        <dbReference type="SAM" id="MobiDB-lite"/>
    </source>
</evidence>
<feature type="compositionally biased region" description="Low complexity" evidence="6">
    <location>
        <begin position="204"/>
        <end position="215"/>
    </location>
</feature>
<dbReference type="PRINTS" id="PR00439">
    <property type="entry name" value="11SGLOBULIN"/>
</dbReference>
<dbReference type="InterPro" id="IPR050253">
    <property type="entry name" value="Seed_Storage-Functional"/>
</dbReference>
<feature type="chain" id="PRO_5029951580" description="Cupin type-1 domain-containing protein" evidence="5">
    <location>
        <begin position="23"/>
        <end position="479"/>
    </location>
</feature>
<evidence type="ECO:0000256" key="4">
    <source>
        <dbReference type="ARBA" id="ARBA00023157"/>
    </source>
</evidence>
<sequence length="479" mass="54251">MASSYLLCFTICSLVLFNVCLAQLEQVSQMSPTTEQRRGQQQRWVSECQIERLNAAEPHRKIESEAGNTEIWDENDEQFQCAGVTAVRHTIERKGLLLPAYANAPRLLYVVQGRGIQGQAIPGCPETFHSESGSQRKDIPRDQHQKVRRIREGDVVAVPTGVTDWIYNDGDSQLILVQIVDVGNDANQLDQNMRKFYLAGNPQQELQGQRELQGQSERERQSRHRRPRGSQQDNAGSVLSGFSERILAEAFNIDTNLAQKIQNRKDRRGIIVQVREELRVVMPESGREEEEHEREQGRRLQPLPINGIEETFCSARMKHNIADPKHADVYTTRGGRISYLNAADLPILQHLQLSAEYGKLYRNRVESPHYNQNSHSIVYIIRGDGRMQVVGDNGESVYNGQVREGQMIVVPQNYVVIKGAGENGLEFIAFKTHDTAKISSLAGRTSILRAMPVEVLMNSYQISREDARRLKEGRQDVTA</sequence>
<proteinExistence type="inferred from homology"/>
<dbReference type="PANTHER" id="PTHR31189">
    <property type="entry name" value="OS03G0336100 PROTEIN-RELATED"/>
    <property type="match status" value="1"/>
</dbReference>
<evidence type="ECO:0000256" key="5">
    <source>
        <dbReference type="RuleBase" id="RU003681"/>
    </source>
</evidence>
<feature type="signal peptide" evidence="5">
    <location>
        <begin position="1"/>
        <end position="22"/>
    </location>
</feature>
<dbReference type="EMBL" id="JAAARO010000014">
    <property type="protein sequence ID" value="KAF5736748.1"/>
    <property type="molecule type" value="Genomic_DNA"/>
</dbReference>
<keyword evidence="3 5" id="KW-0708">Seed storage protein</keyword>
<evidence type="ECO:0000256" key="3">
    <source>
        <dbReference type="ARBA" id="ARBA00023129"/>
    </source>
</evidence>
<dbReference type="AlphaFoldDB" id="A0A7J7CRX4"/>
<gene>
    <name evidence="8" type="ORF">HS088_TW14G00901</name>
</gene>
<dbReference type="InterPro" id="IPR006044">
    <property type="entry name" value="11S_seedstore_pln"/>
</dbReference>
<dbReference type="PANTHER" id="PTHR31189:SF48">
    <property type="entry name" value="LEGUMIN B"/>
    <property type="match status" value="1"/>
</dbReference>
<evidence type="ECO:0000256" key="2">
    <source>
        <dbReference type="ARBA" id="ARBA00022761"/>
    </source>
</evidence>
<dbReference type="GO" id="GO:0045735">
    <property type="term" value="F:nutrient reservoir activity"/>
    <property type="evidence" value="ECO:0007669"/>
    <property type="project" value="UniProtKB-KW"/>
</dbReference>
<keyword evidence="5" id="KW-0732">Signal</keyword>
<dbReference type="SMART" id="SM00835">
    <property type="entry name" value="Cupin_1"/>
    <property type="match status" value="2"/>
</dbReference>
<protein>
    <recommendedName>
        <fullName evidence="7">Cupin type-1 domain-containing protein</fullName>
    </recommendedName>
</protein>
<reference evidence="8 9" key="1">
    <citation type="journal article" date="2020" name="Nat. Commun.">
        <title>Genome of Tripterygium wilfordii and identification of cytochrome P450 involved in triptolide biosynthesis.</title>
        <authorList>
            <person name="Tu L."/>
            <person name="Su P."/>
            <person name="Zhang Z."/>
            <person name="Gao L."/>
            <person name="Wang J."/>
            <person name="Hu T."/>
            <person name="Zhou J."/>
            <person name="Zhang Y."/>
            <person name="Zhao Y."/>
            <person name="Liu Y."/>
            <person name="Song Y."/>
            <person name="Tong Y."/>
            <person name="Lu Y."/>
            <person name="Yang J."/>
            <person name="Xu C."/>
            <person name="Jia M."/>
            <person name="Peters R.J."/>
            <person name="Huang L."/>
            <person name="Gao W."/>
        </authorList>
    </citation>
    <scope>NUCLEOTIDE SEQUENCE [LARGE SCALE GENOMIC DNA]</scope>
    <source>
        <strain evidence="9">cv. XIE 37</strain>
        <tissue evidence="8">Leaf</tissue>
    </source>
</reference>
<feature type="domain" description="Cupin type-1" evidence="7">
    <location>
        <begin position="53"/>
        <end position="259"/>
    </location>
</feature>
<dbReference type="OrthoDB" id="1903982at2759"/>
<name>A0A7J7CRX4_TRIWF</name>
<dbReference type="InterPro" id="IPR014710">
    <property type="entry name" value="RmlC-like_jellyroll"/>
</dbReference>